<organism evidence="1 2">
    <name type="scientific">Xanthobacter autotrophicus (strain ATCC BAA-1158 / Py2)</name>
    <dbReference type="NCBI Taxonomy" id="78245"/>
    <lineage>
        <taxon>Bacteria</taxon>
        <taxon>Pseudomonadati</taxon>
        <taxon>Pseudomonadota</taxon>
        <taxon>Alphaproteobacteria</taxon>
        <taxon>Hyphomicrobiales</taxon>
        <taxon>Xanthobacteraceae</taxon>
        <taxon>Xanthobacter</taxon>
    </lineage>
</organism>
<evidence type="ECO:0000313" key="1">
    <source>
        <dbReference type="EMBL" id="ABS69016.1"/>
    </source>
</evidence>
<protein>
    <recommendedName>
        <fullName evidence="3">N-acetyltransferase</fullName>
    </recommendedName>
</protein>
<dbReference type="EMBL" id="CP000781">
    <property type="protein sequence ID" value="ABS69016.1"/>
    <property type="molecule type" value="Genomic_DNA"/>
</dbReference>
<dbReference type="STRING" id="78245.Xaut_3791"/>
<accession>A7ILX3</accession>
<sequence length="390" mass="43344">MPDAHIRILPALTEIKPADWDACAAGGAARPEPFLSHAFLSALESSGCAAARTGWLPQHLVIDGPDGTPSAVMPAYLKSHSRGEYVFDQGWADAYSRAGGDYYPKVQVSVPFTPVTGRRLLLKDPEDPVGRPALTAGLKELVRLRGASSAHVTFATQGEWEGLSQLGFLPRTDRQFHWTNAGYATYDDFLAELASRKRKALKKERREALADGITIEWLTGAGLTDEALDAFFMFYLDTGGRKWGTPYLNRELFSLLAERMPQDILLVMARRDGRYIAGALNFIGAETLYGRYWGAVEQHPFLHFEVCYHQAIDFAIARGLKVVEAGAQGEHKLARGYLPVTTYSAHYIVHPGLRTAVAQYLDRERAYVEEDAAVLTELGPFRRCREEEHD</sequence>
<gene>
    <name evidence="1" type="ordered locus">Xaut_3791</name>
</gene>
<evidence type="ECO:0008006" key="3">
    <source>
        <dbReference type="Google" id="ProtNLM"/>
    </source>
</evidence>
<dbReference type="PhylomeDB" id="A7ILX3"/>
<dbReference type="InterPro" id="IPR016181">
    <property type="entry name" value="Acyl_CoA_acyltransferase"/>
</dbReference>
<evidence type="ECO:0000313" key="2">
    <source>
        <dbReference type="Proteomes" id="UP000002417"/>
    </source>
</evidence>
<name>A7ILX3_XANP2</name>
<dbReference type="SUPFAM" id="SSF55729">
    <property type="entry name" value="Acyl-CoA N-acyltransferases (Nat)"/>
    <property type="match status" value="1"/>
</dbReference>
<proteinExistence type="predicted"/>
<dbReference type="Proteomes" id="UP000002417">
    <property type="component" value="Chromosome"/>
</dbReference>
<dbReference type="AlphaFoldDB" id="A7ILX3"/>
<keyword evidence="2" id="KW-1185">Reference proteome</keyword>
<dbReference type="Pfam" id="PF04339">
    <property type="entry name" value="FemAB_like"/>
    <property type="match status" value="1"/>
</dbReference>
<dbReference type="eggNOG" id="COG3146">
    <property type="taxonomic scope" value="Bacteria"/>
</dbReference>
<dbReference type="HOGENOM" id="CLU_036032_1_1_5"/>
<dbReference type="OrthoDB" id="9776898at2"/>
<reference evidence="1 2" key="1">
    <citation type="submission" date="2007-07" db="EMBL/GenBank/DDBJ databases">
        <title>Complete sequence of chromosome of Xanthobacter autotrophicus Py2.</title>
        <authorList>
            <consortium name="US DOE Joint Genome Institute"/>
            <person name="Copeland A."/>
            <person name="Lucas S."/>
            <person name="Lapidus A."/>
            <person name="Barry K."/>
            <person name="Glavina del Rio T."/>
            <person name="Hammon N."/>
            <person name="Israni S."/>
            <person name="Dalin E."/>
            <person name="Tice H."/>
            <person name="Pitluck S."/>
            <person name="Sims D."/>
            <person name="Brettin T."/>
            <person name="Bruce D."/>
            <person name="Detter J.C."/>
            <person name="Han C."/>
            <person name="Tapia R."/>
            <person name="Brainard J."/>
            <person name="Schmutz J."/>
            <person name="Larimer F."/>
            <person name="Land M."/>
            <person name="Hauser L."/>
            <person name="Kyrpides N."/>
            <person name="Kim E."/>
            <person name="Ensigns S.A."/>
            <person name="Richardson P."/>
        </authorList>
    </citation>
    <scope>NUCLEOTIDE SEQUENCE [LARGE SCALE GENOMIC DNA]</scope>
    <source>
        <strain evidence="2">ATCC BAA-1158 / Py2</strain>
    </source>
</reference>
<dbReference type="InterPro" id="IPR007434">
    <property type="entry name" value="FemAB-like"/>
</dbReference>
<dbReference type="PANTHER" id="PTHR47017:SF1">
    <property type="entry name" value="ACYL-COA"/>
    <property type="match status" value="1"/>
</dbReference>
<dbReference type="PANTHER" id="PTHR47017">
    <property type="entry name" value="ACYL-COA"/>
    <property type="match status" value="1"/>
</dbReference>
<dbReference type="KEGG" id="xau:Xaut_3791"/>
<dbReference type="Gene3D" id="3.40.630.30">
    <property type="match status" value="1"/>
</dbReference>